<proteinExistence type="predicted"/>
<protein>
    <submittedName>
        <fullName evidence="1">Uncharacterized protein</fullName>
    </submittedName>
</protein>
<name>A0A6C0C771_9ZZZZ</name>
<sequence length="556" mass="63662">MTFQISTTLPSDQTGTNMLNDDICKIIFDILPISDRRSFIRICASVQNLSIYMVDAEIEFQKLIKKTIFWKEIYSGFYYPLYKYTIELLYDDYIHLIPDRYIIADNRILYQYRKIYKRLGQKKESIFFTKLLRAGNISTKNIDAFMCGAAEVGDIETLEQLINAGYKFSPLLISYAGKENQLETIKWLHKNGAVAPYRTECFAAKKGHVDVFKFLVTEMNCKISHHSCRAGAEHLEIVKFICEHYPKLLSPTAASGNIDVVKFLFSQNPNLLENICNNAAKNGHIDILKFGYEHGYSLDMECFTSTHIHIFEYLIKNKLIEPNIDISRNVAVNGNLKCLQYIYGNNFPVLDKTVFRAAINNVDMVKWLLNMNCPFDVSDFKSLVGVPMVGGAKFQYSILQIFKLMSERGYSLLHLSHPGFYSNPEIWQLFHNNKFMLDPYVIDDAAGKGYLEFIIWARIEGYQWSEATCCAAVKHNQIYVLKWLRGIDRDKCNLQSNETEICPWDETVCESAIKYSHANILKFAIDNGCALGAKSFLAVETCNDAKILEIVASVGK</sequence>
<dbReference type="InterPro" id="IPR036770">
    <property type="entry name" value="Ankyrin_rpt-contain_sf"/>
</dbReference>
<evidence type="ECO:0000313" key="1">
    <source>
        <dbReference type="EMBL" id="QHT00271.1"/>
    </source>
</evidence>
<dbReference type="SUPFAM" id="SSF48403">
    <property type="entry name" value="Ankyrin repeat"/>
    <property type="match status" value="1"/>
</dbReference>
<accession>A0A6C0C771</accession>
<dbReference type="Gene3D" id="1.25.40.20">
    <property type="entry name" value="Ankyrin repeat-containing domain"/>
    <property type="match status" value="1"/>
</dbReference>
<organism evidence="1">
    <name type="scientific">viral metagenome</name>
    <dbReference type="NCBI Taxonomy" id="1070528"/>
    <lineage>
        <taxon>unclassified sequences</taxon>
        <taxon>metagenomes</taxon>
        <taxon>organismal metagenomes</taxon>
    </lineage>
</organism>
<dbReference type="PANTHER" id="PTHR46586">
    <property type="entry name" value="ANKYRIN REPEAT-CONTAINING PROTEIN"/>
    <property type="match status" value="1"/>
</dbReference>
<dbReference type="EMBL" id="MN739354">
    <property type="protein sequence ID" value="QHT00271.1"/>
    <property type="molecule type" value="Genomic_DNA"/>
</dbReference>
<dbReference type="InterPro" id="IPR052050">
    <property type="entry name" value="SecEffector_AnkRepeat"/>
</dbReference>
<dbReference type="AlphaFoldDB" id="A0A6C0C771"/>
<dbReference type="PANTHER" id="PTHR46586:SF3">
    <property type="entry name" value="ANKYRIN REPEAT-CONTAINING PROTEIN"/>
    <property type="match status" value="1"/>
</dbReference>
<reference evidence="1" key="1">
    <citation type="journal article" date="2020" name="Nature">
        <title>Giant virus diversity and host interactions through global metagenomics.</title>
        <authorList>
            <person name="Schulz F."/>
            <person name="Roux S."/>
            <person name="Paez-Espino D."/>
            <person name="Jungbluth S."/>
            <person name="Walsh D.A."/>
            <person name="Denef V.J."/>
            <person name="McMahon K.D."/>
            <person name="Konstantinidis K.T."/>
            <person name="Eloe-Fadrosh E.A."/>
            <person name="Kyrpides N.C."/>
            <person name="Woyke T."/>
        </authorList>
    </citation>
    <scope>NUCLEOTIDE SEQUENCE</scope>
    <source>
        <strain evidence="1">GVMAG-M-3300020192-26</strain>
    </source>
</reference>